<reference evidence="1" key="1">
    <citation type="submission" date="2022-10" db="EMBL/GenBank/DDBJ databases">
        <title>The complete genomes of actinobacterial strains from the NBC collection.</title>
        <authorList>
            <person name="Joergensen T.S."/>
            <person name="Alvarez Arevalo M."/>
            <person name="Sterndorff E.B."/>
            <person name="Faurdal D."/>
            <person name="Vuksanovic O."/>
            <person name="Mourched A.-S."/>
            <person name="Charusanti P."/>
            <person name="Shaw S."/>
            <person name="Blin K."/>
            <person name="Weber T."/>
        </authorList>
    </citation>
    <scope>NUCLEOTIDE SEQUENCE [LARGE SCALE GENOMIC DNA]</scope>
    <source>
        <strain evidence="1">NBC 01686</strain>
        <plasmid evidence="1">unnamed1</plasmid>
    </source>
</reference>
<sequence length="497" mass="54700">MGRPTLFHVELKRRGWDNWETFCLHFTAGGQALADRTGDRRLATASVGRTTFDRWAKPDYGGRPRKEAAQILEYIFGFSVDELFSPARTPAELRQPPTEAAAVIDNRWPSTSRLIVPATGAAGMWELTGRDSLAGTAAAVQVMTAVHEEDGDEVRVLDAGEGLQQFLRPAARRGFLLGVAEHADDYGLYVLDAASARRAQAVASSRDNPIAIPRAYLLDDITYGILWSLTQLDDGLLADDQALDAEGHNLDMYLALPRSAPNRQLLELTAAGSSWWGSAFCAHYIERELQNAGEIPVFWTREQCGAEAAPWLFFRHKIDYLRSTGRFASGGQATSRVFCVPEAAVARTERYERILLLLAIALMERHGVRVRLVTHSAYADMDGVAFIPGQKAVLANWVRTGEALWAASTTSSRGDLRSYGAAFGEAEEIDILASPDPKSRLEELARFLDIDWAWVTTRCRAVAELGVASLVRTRSRLLTSEGVDDALSFLGTFAPRL</sequence>
<name>A0ABZ1YIE2_9ACTN</name>
<keyword evidence="1" id="KW-0614">Plasmid</keyword>
<organism evidence="1">
    <name type="scientific">Streptomyces althioticus</name>
    <dbReference type="NCBI Taxonomy" id="83380"/>
    <lineage>
        <taxon>Bacteria</taxon>
        <taxon>Bacillati</taxon>
        <taxon>Actinomycetota</taxon>
        <taxon>Actinomycetes</taxon>
        <taxon>Kitasatosporales</taxon>
        <taxon>Streptomycetaceae</taxon>
        <taxon>Streptomyces</taxon>
        <taxon>Streptomyces althioticus group</taxon>
    </lineage>
</organism>
<evidence type="ECO:0008006" key="2">
    <source>
        <dbReference type="Google" id="ProtNLM"/>
    </source>
</evidence>
<dbReference type="EMBL" id="CP109208">
    <property type="protein sequence ID" value="WUU58432.1"/>
    <property type="molecule type" value="Genomic_DNA"/>
</dbReference>
<geneLocation type="plasmid" evidence="1">
    <name>unnamed1</name>
</geneLocation>
<accession>A0ABZ1YIE2</accession>
<evidence type="ECO:0000313" key="1">
    <source>
        <dbReference type="EMBL" id="WUU58432.1"/>
    </source>
</evidence>
<proteinExistence type="predicted"/>
<dbReference type="RefSeq" id="WP_266477868.1">
    <property type="nucleotide sequence ID" value="NZ_CP109208.1"/>
</dbReference>
<gene>
    <name evidence="1" type="ORF">OIE82_35220</name>
</gene>
<protein>
    <recommendedName>
        <fullName evidence="2">Transcriptional regulator</fullName>
    </recommendedName>
</protein>